<evidence type="ECO:0000256" key="4">
    <source>
        <dbReference type="ARBA" id="ARBA00022741"/>
    </source>
</evidence>
<evidence type="ECO:0000256" key="2">
    <source>
        <dbReference type="ARBA" id="ARBA00022722"/>
    </source>
</evidence>
<dbReference type="Gene3D" id="6.10.140.1030">
    <property type="match status" value="1"/>
</dbReference>
<evidence type="ECO:0000256" key="9">
    <source>
        <dbReference type="ARBA" id="ARBA00022840"/>
    </source>
</evidence>
<dbReference type="GO" id="GO:0003690">
    <property type="term" value="F:double-stranded DNA binding"/>
    <property type="evidence" value="ECO:0007669"/>
    <property type="project" value="UniProtKB-UniRule"/>
</dbReference>
<evidence type="ECO:0000256" key="14">
    <source>
        <dbReference type="HAMAP-Rule" id="MF_01452"/>
    </source>
</evidence>
<keyword evidence="2 14" id="KW-0540">Nuclease</keyword>
<dbReference type="RefSeq" id="WP_015009523.1">
    <property type="nucleotide sequence ID" value="NC_018704.1"/>
</dbReference>
<evidence type="ECO:0000256" key="11">
    <source>
        <dbReference type="ARBA" id="ARBA00023014"/>
    </source>
</evidence>
<organism evidence="16 17">
    <name type="scientific">Amphibacillus xylanus (strain ATCC 51415 / DSM 6626 / JCM 7361 / LMG 17667 / NBRC 15112 / Ep01)</name>
    <dbReference type="NCBI Taxonomy" id="698758"/>
    <lineage>
        <taxon>Bacteria</taxon>
        <taxon>Bacillati</taxon>
        <taxon>Bacillota</taxon>
        <taxon>Bacilli</taxon>
        <taxon>Bacillales</taxon>
        <taxon>Bacillaceae</taxon>
        <taxon>Amphibacillus</taxon>
    </lineage>
</organism>
<feature type="binding site" evidence="14">
    <location>
        <position position="1118"/>
    </location>
    <ligand>
        <name>[4Fe-4S] cluster</name>
        <dbReference type="ChEBI" id="CHEBI:49883"/>
    </ligand>
</feature>
<dbReference type="EMBL" id="AP012050">
    <property type="protein sequence ID" value="BAM46918.1"/>
    <property type="molecule type" value="Genomic_DNA"/>
</dbReference>
<evidence type="ECO:0000259" key="15">
    <source>
        <dbReference type="PROSITE" id="PS51217"/>
    </source>
</evidence>
<comment type="cofactor">
    <cofactor evidence="14">
        <name>[4Fe-4S] cluster</name>
        <dbReference type="ChEBI" id="CHEBI:49883"/>
    </cofactor>
    <text evidence="14">Binds 1 [4Fe-4S] cluster.</text>
</comment>
<dbReference type="Pfam" id="PF12705">
    <property type="entry name" value="PDDEXK_1"/>
    <property type="match status" value="1"/>
</dbReference>
<accession>K0J6W2</accession>
<keyword evidence="6 14" id="KW-0378">Hydrolase</keyword>
<feature type="binding site" evidence="14">
    <location>
        <position position="794"/>
    </location>
    <ligand>
        <name>[4Fe-4S] cluster</name>
        <dbReference type="ChEBI" id="CHEBI:49883"/>
    </ligand>
</feature>
<dbReference type="InterPro" id="IPR014140">
    <property type="entry name" value="DNA_helicase_suAddB"/>
</dbReference>
<dbReference type="NCBIfam" id="TIGR02773">
    <property type="entry name" value="addB_Gpos"/>
    <property type="match status" value="1"/>
</dbReference>
<keyword evidence="11 14" id="KW-0411">Iron-sulfur</keyword>
<evidence type="ECO:0000313" key="16">
    <source>
        <dbReference type="EMBL" id="BAM46918.1"/>
    </source>
</evidence>
<dbReference type="InterPro" id="IPR049035">
    <property type="entry name" value="ADDB_N"/>
</dbReference>
<dbReference type="GO" id="GO:0051539">
    <property type="term" value="F:4 iron, 4 sulfur cluster binding"/>
    <property type="evidence" value="ECO:0007669"/>
    <property type="project" value="UniProtKB-KW"/>
</dbReference>
<dbReference type="HAMAP" id="MF_01452">
    <property type="entry name" value="AddB_type1"/>
    <property type="match status" value="1"/>
</dbReference>
<evidence type="ECO:0000256" key="1">
    <source>
        <dbReference type="ARBA" id="ARBA00022485"/>
    </source>
</evidence>
<dbReference type="InterPro" id="IPR014017">
    <property type="entry name" value="DNA_helicase_UvrD-like_C"/>
</dbReference>
<feature type="binding site" evidence="14">
    <location>
        <position position="1124"/>
    </location>
    <ligand>
        <name>[4Fe-4S] cluster</name>
        <dbReference type="ChEBI" id="CHEBI:49883"/>
    </ligand>
</feature>
<proteinExistence type="inferred from homology"/>
<comment type="subunit">
    <text evidence="14">Heterodimer of AddA and AddB.</text>
</comment>
<dbReference type="InterPro" id="IPR038726">
    <property type="entry name" value="PDDEXK_AddAB-type"/>
</dbReference>
<dbReference type="GO" id="GO:0005524">
    <property type="term" value="F:ATP binding"/>
    <property type="evidence" value="ECO:0007669"/>
    <property type="project" value="UniProtKB-UniRule"/>
</dbReference>
<dbReference type="SUPFAM" id="SSF52540">
    <property type="entry name" value="P-loop containing nucleoside triphosphate hydrolases"/>
    <property type="match status" value="1"/>
</dbReference>
<evidence type="ECO:0000256" key="12">
    <source>
        <dbReference type="ARBA" id="ARBA00023125"/>
    </source>
</evidence>
<dbReference type="InterPro" id="IPR011604">
    <property type="entry name" value="PDDEXK-like_dom_sf"/>
</dbReference>
<dbReference type="Gene3D" id="3.40.50.300">
    <property type="entry name" value="P-loop containing nucleotide triphosphate hydrolases"/>
    <property type="match status" value="3"/>
</dbReference>
<dbReference type="PATRIC" id="fig|698758.3.peg.782"/>
<keyword evidence="12 14" id="KW-0238">DNA-binding</keyword>
<evidence type="ECO:0000256" key="10">
    <source>
        <dbReference type="ARBA" id="ARBA00023004"/>
    </source>
</evidence>
<dbReference type="Proteomes" id="UP000006294">
    <property type="component" value="Chromosome"/>
</dbReference>
<evidence type="ECO:0000256" key="6">
    <source>
        <dbReference type="ARBA" id="ARBA00022801"/>
    </source>
</evidence>
<keyword evidence="17" id="KW-1185">Reference proteome</keyword>
<feature type="binding site" evidence="14">
    <location>
        <position position="1115"/>
    </location>
    <ligand>
        <name>[4Fe-4S] cluster</name>
        <dbReference type="ChEBI" id="CHEBI:49883"/>
    </ligand>
</feature>
<keyword evidence="5 14" id="KW-0227">DNA damage</keyword>
<keyword evidence="7 14" id="KW-0347">Helicase</keyword>
<sequence length="1155" mass="133374">MSIHLLVGPATVSKSDYCLEQIRAELRERPYGRPIIYLVPEQMTFQQEYQLLSDQDVKGSIRAQVLSFSRLAFRVLQECGGVTKAFISSTGIQMMLRKIIEQKQTDWRIFQKSIEKKGFIEQLEVMITEFKRYRITPEMLAAQLDSNEQTERSSALQDKLADLHYLYLSLTETLANQYIDGEDQLALLAEKIPQSTYLKDAIVYVDGFHRFTPQEQLVIGKLMDHTKKMTFTLTLNPDELDQEIPFDIFSQTKETYAVIEALAHERNQLVQVESVVAKTKVAPHLLHLERYFDKRPFPQYKGKAPIQLAYAVHPRAEVEGAAQEILRLVRDEGYRYKDIAILVRDSELYQDLIKTIFADYDLPVFVDEKKAMIYHPLIELIRSGLDVILTNWRYDAVFRMLKTGLIPSTQEEYPLDQEAIDTLENYVLEYGIRGRNQWFSDQPWVFQRFRGFDQAAQTDHERLMQEKINAYRDQVIRVMAKFDQAFKAAATVREKATVLYEWIEQLGVHHVLENWQSELDASGQIEQAREQEQVWQAFINLLDEMVEMIGDEQLSSELFFQTLEAGLDTLTYSHVPPTLDHIVVGSIDHSRIMRTKVALLLGVNEGTWPAKPQVDTILSEEERDRLKSTGIVLADNETQQLIDDWFYIYLSLTLAQDKLWISYPLSDTEGKAKMPSSLIKRITNLFPQLPKPILLQDPEEMIDADRFVTTPKKTLSALTSQLAKYQRAYPIDSVWWSALNWFITRKDEDPMIEMILASLFYQNQPVDLKQETAEKVYENKIQASVSRMEMYHRCSYQHFAQYTLKLADRPTYKLDAPDMGQLFHEALKIITEWVQKDGLTLRDLNREQANMYAKRALEKLAPILQHQILHSSNRYQYMQKKLEQIVARATFVLSEQARKSEFTPIGMEIGFGLGNQSLDPIRMTLPNGVELILRGRIDRVDQAKLEDQLYLRIIDYKSSATGLNLVEVYYGLALQMLAYLDVILTNSERWLGVKASPAGMLYFHIHDPMLSEQEALSASAIEEKLFKKYKMQGLLIDKEPIIQMMDTDLETGISPIIPAGLKKDGTFRSGSQIASEETFDLLQEHVRQKIAAAGVAITNGEVKLNPYQQADQTACRFCPFRSVCQFDPSLPNHQYRKLPILKDDQIVEKMKRGEI</sequence>
<keyword evidence="13 14" id="KW-0234">DNA repair</keyword>
<dbReference type="STRING" id="698758.AXY_07860"/>
<evidence type="ECO:0000256" key="8">
    <source>
        <dbReference type="ARBA" id="ARBA00022839"/>
    </source>
</evidence>
<keyword evidence="4 14" id="KW-0547">Nucleotide-binding</keyword>
<dbReference type="Pfam" id="PF21445">
    <property type="entry name" value="ADDB_N"/>
    <property type="match status" value="1"/>
</dbReference>
<dbReference type="InterPro" id="IPR027417">
    <property type="entry name" value="P-loop_NTPase"/>
</dbReference>
<dbReference type="EC" id="3.1.-.-" evidence="14"/>
<comment type="cofactor">
    <cofactor evidence="14">
        <name>Mg(2+)</name>
        <dbReference type="ChEBI" id="CHEBI:18420"/>
    </cofactor>
</comment>
<dbReference type="GO" id="GO:0000724">
    <property type="term" value="P:double-strand break repair via homologous recombination"/>
    <property type="evidence" value="ECO:0007669"/>
    <property type="project" value="UniProtKB-UniRule"/>
</dbReference>
<keyword evidence="1 14" id="KW-0004">4Fe-4S</keyword>
<dbReference type="PROSITE" id="PS51217">
    <property type="entry name" value="UVRD_HELICASE_CTER"/>
    <property type="match status" value="1"/>
</dbReference>
<dbReference type="OrthoDB" id="9758506at2"/>
<dbReference type="GO" id="GO:0004386">
    <property type="term" value="F:helicase activity"/>
    <property type="evidence" value="ECO:0007669"/>
    <property type="project" value="UniProtKB-KW"/>
</dbReference>
<feature type="domain" description="UvrD-like helicase C-terminal" evidence="15">
    <location>
        <begin position="275"/>
        <end position="568"/>
    </location>
</feature>
<keyword evidence="10 14" id="KW-0408">Iron</keyword>
<name>K0J6W2_AMPXN</name>
<comment type="miscellaneous">
    <text evidence="14">Despite having conserved helicase domains, this subunit does not have helicase activity.</text>
</comment>
<dbReference type="PANTHER" id="PTHR30591:SF1">
    <property type="entry name" value="RECBCD ENZYME SUBUNIT RECC"/>
    <property type="match status" value="1"/>
</dbReference>
<evidence type="ECO:0000256" key="7">
    <source>
        <dbReference type="ARBA" id="ARBA00022806"/>
    </source>
</evidence>
<comment type="similarity">
    <text evidence="14">Belongs to the helicase family. AddB/RexB type 1 subfamily.</text>
</comment>
<comment type="function">
    <text evidence="14">The heterodimer acts as both an ATP-dependent DNA helicase and an ATP-dependent, dual-direction single-stranded exonuclease. Recognizes the chi site generating a DNA molecule suitable for the initiation of homologous recombination. The AddB subunit has 5' -&gt; 3' nuclease activity but not helicase activity.</text>
</comment>
<dbReference type="Gene3D" id="3.90.320.10">
    <property type="match status" value="1"/>
</dbReference>
<evidence type="ECO:0000313" key="17">
    <source>
        <dbReference type="Proteomes" id="UP000006294"/>
    </source>
</evidence>
<protein>
    <recommendedName>
        <fullName evidence="14">ATP-dependent helicase/deoxyribonuclease subunit B</fullName>
        <ecNumber evidence="14">3.1.-.-</ecNumber>
    </recommendedName>
    <alternativeName>
        <fullName evidence="14">ATP-dependent helicase/nuclease subunit AddB</fullName>
    </alternativeName>
</protein>
<dbReference type="eggNOG" id="COG3857">
    <property type="taxonomic scope" value="Bacteria"/>
</dbReference>
<gene>
    <name evidence="14 16" type="primary">addB</name>
    <name evidence="16" type="ordered locus">AXY_07860</name>
</gene>
<dbReference type="PANTHER" id="PTHR30591">
    <property type="entry name" value="RECBCD ENZYME SUBUNIT RECC"/>
    <property type="match status" value="1"/>
</dbReference>
<dbReference type="GO" id="GO:0046872">
    <property type="term" value="F:metal ion binding"/>
    <property type="evidence" value="ECO:0007669"/>
    <property type="project" value="UniProtKB-KW"/>
</dbReference>
<keyword evidence="3 14" id="KW-0479">Metal-binding</keyword>
<reference evidence="16 17" key="1">
    <citation type="submission" date="2011-01" db="EMBL/GenBank/DDBJ databases">
        <title>Whole genome sequence of Amphibacillus xylinus NBRC 15112.</title>
        <authorList>
            <person name="Nakazawa H."/>
            <person name="Katano Y."/>
            <person name="Nakamura S."/>
            <person name="Sasagawa M."/>
            <person name="Fukada J."/>
            <person name="Arai T."/>
            <person name="Sasakura N."/>
            <person name="Mochizuki D."/>
            <person name="Hosoyama A."/>
            <person name="Harada K."/>
            <person name="Horikawa H."/>
            <person name="Kato Y."/>
            <person name="Harada T."/>
            <person name="Sasaki K."/>
            <person name="Sekiguchi M."/>
            <person name="Hodoyama M."/>
            <person name="Nishiko R."/>
            <person name="Narita H."/>
            <person name="Hanamaki A."/>
            <person name="Hata C."/>
            <person name="Konno Y."/>
            <person name="Niimura Y."/>
            <person name="Yamazaki S."/>
            <person name="Fujita N."/>
        </authorList>
    </citation>
    <scope>NUCLEOTIDE SEQUENCE [LARGE SCALE GENOMIC DNA]</scope>
    <source>
        <strain evidence="17">ATCC 51415 / DSM 6626 / JCM 7361 / LMG 17667 / NBRC 15112 / Ep01</strain>
    </source>
</reference>
<evidence type="ECO:0000256" key="13">
    <source>
        <dbReference type="ARBA" id="ARBA00023204"/>
    </source>
</evidence>
<dbReference type="GO" id="GO:0008409">
    <property type="term" value="F:5'-3' exonuclease activity"/>
    <property type="evidence" value="ECO:0007669"/>
    <property type="project" value="UniProtKB-UniRule"/>
</dbReference>
<evidence type="ECO:0000256" key="3">
    <source>
        <dbReference type="ARBA" id="ARBA00022723"/>
    </source>
</evidence>
<evidence type="ECO:0000256" key="5">
    <source>
        <dbReference type="ARBA" id="ARBA00022763"/>
    </source>
</evidence>
<dbReference type="KEGG" id="axl:AXY_07860"/>
<dbReference type="HOGENOM" id="CLU_007838_0_0_9"/>
<keyword evidence="9 14" id="KW-0067">ATP-binding</keyword>
<keyword evidence="8 14" id="KW-0269">Exonuclease</keyword>
<dbReference type="AlphaFoldDB" id="K0J6W2"/>